<accession>A0AA37PZJ8</accession>
<dbReference type="PANTHER" id="PTHR43133:SF39">
    <property type="entry name" value="SIMILAR TO RNA POLYMERASE SIGMA-E FACTOR"/>
    <property type="match status" value="1"/>
</dbReference>
<dbReference type="InterPro" id="IPR053812">
    <property type="entry name" value="HTH_Sigma70_ECF-like"/>
</dbReference>
<proteinExistence type="inferred from homology"/>
<evidence type="ECO:0000256" key="1">
    <source>
        <dbReference type="ARBA" id="ARBA00010641"/>
    </source>
</evidence>
<evidence type="ECO:0000256" key="5">
    <source>
        <dbReference type="SAM" id="MobiDB-lite"/>
    </source>
</evidence>
<evidence type="ECO:0000256" key="3">
    <source>
        <dbReference type="ARBA" id="ARBA00023082"/>
    </source>
</evidence>
<dbReference type="EMBL" id="BRXS01000001">
    <property type="protein sequence ID" value="GLC23885.1"/>
    <property type="molecule type" value="Genomic_DNA"/>
</dbReference>
<dbReference type="InterPro" id="IPR036388">
    <property type="entry name" value="WH-like_DNA-bd_sf"/>
</dbReference>
<dbReference type="NCBIfam" id="TIGR02937">
    <property type="entry name" value="sigma70-ECF"/>
    <property type="match status" value="1"/>
</dbReference>
<reference evidence="7" key="1">
    <citation type="submission" date="2022-08" db="EMBL/GenBank/DDBJ databases">
        <title>Draft genome sequencing of Roseisolibacter agri AW1220.</title>
        <authorList>
            <person name="Tobiishi Y."/>
            <person name="Tonouchi A."/>
        </authorList>
    </citation>
    <scope>NUCLEOTIDE SEQUENCE</scope>
    <source>
        <strain evidence="7">AW1220</strain>
    </source>
</reference>
<dbReference type="Proteomes" id="UP001161325">
    <property type="component" value="Unassembled WGS sequence"/>
</dbReference>
<name>A0AA37PZJ8_9BACT</name>
<evidence type="ECO:0000256" key="4">
    <source>
        <dbReference type="ARBA" id="ARBA00023163"/>
    </source>
</evidence>
<dbReference type="NCBIfam" id="TIGR02999">
    <property type="entry name" value="Sig-70_X6"/>
    <property type="match status" value="1"/>
</dbReference>
<feature type="region of interest" description="Disordered" evidence="5">
    <location>
        <begin position="1"/>
        <end position="23"/>
    </location>
</feature>
<dbReference type="InterPro" id="IPR013325">
    <property type="entry name" value="RNA_pol_sigma_r2"/>
</dbReference>
<dbReference type="AlphaFoldDB" id="A0AA37PZJ8"/>
<dbReference type="InterPro" id="IPR039425">
    <property type="entry name" value="RNA_pol_sigma-70-like"/>
</dbReference>
<dbReference type="Pfam" id="PF07638">
    <property type="entry name" value="Sigma70_ECF"/>
    <property type="match status" value="1"/>
</dbReference>
<keyword evidence="3" id="KW-0731">Sigma factor</keyword>
<feature type="compositionally biased region" description="Basic and acidic residues" evidence="5">
    <location>
        <begin position="8"/>
        <end position="23"/>
    </location>
</feature>
<feature type="domain" description="RNA polymerase sigma-70 ECF-like HTH" evidence="6">
    <location>
        <begin position="25"/>
        <end position="210"/>
    </location>
</feature>
<comment type="similarity">
    <text evidence="1">Belongs to the sigma-70 factor family. ECF subfamily.</text>
</comment>
<sequence length="214" mass="23931">MATQGPERTPDTRHDAQPDAQRDAQEIEAALATLRRGAPEAMDRLLPLVYDDLRRMAHRQLAAEPSGHTLSTTALVHEAYLRLADQSRAEWVDRGHFLAIAARVMRRVLVDYARRHRAERRGGAERQRVALEDADDAGAVVAAQRADELLALDEALARLALVDERLCRVVECRFFAGLSEVETAEALGVSQRTVSRDWTTARGWLYRELRGDAA</sequence>
<dbReference type="GO" id="GO:0000428">
    <property type="term" value="C:DNA-directed RNA polymerase complex"/>
    <property type="evidence" value="ECO:0007669"/>
    <property type="project" value="UniProtKB-KW"/>
</dbReference>
<dbReference type="SUPFAM" id="SSF88946">
    <property type="entry name" value="Sigma2 domain of RNA polymerase sigma factors"/>
    <property type="match status" value="1"/>
</dbReference>
<organism evidence="7 8">
    <name type="scientific">Roseisolibacter agri</name>
    <dbReference type="NCBI Taxonomy" id="2014610"/>
    <lineage>
        <taxon>Bacteria</taxon>
        <taxon>Pseudomonadati</taxon>
        <taxon>Gemmatimonadota</taxon>
        <taxon>Gemmatimonadia</taxon>
        <taxon>Gemmatimonadales</taxon>
        <taxon>Gemmatimonadaceae</taxon>
        <taxon>Roseisolibacter</taxon>
    </lineage>
</organism>
<dbReference type="InterPro" id="IPR014284">
    <property type="entry name" value="RNA_pol_sigma-70_dom"/>
</dbReference>
<keyword evidence="7" id="KW-0240">DNA-directed RNA polymerase</keyword>
<evidence type="ECO:0000313" key="8">
    <source>
        <dbReference type="Proteomes" id="UP001161325"/>
    </source>
</evidence>
<dbReference type="PANTHER" id="PTHR43133">
    <property type="entry name" value="RNA POLYMERASE ECF-TYPE SIGMA FACTO"/>
    <property type="match status" value="1"/>
</dbReference>
<dbReference type="Gene3D" id="1.10.10.10">
    <property type="entry name" value="Winged helix-like DNA-binding domain superfamily/Winged helix DNA-binding domain"/>
    <property type="match status" value="1"/>
</dbReference>
<dbReference type="GO" id="GO:0006352">
    <property type="term" value="P:DNA-templated transcription initiation"/>
    <property type="evidence" value="ECO:0007669"/>
    <property type="project" value="InterPro"/>
</dbReference>
<evidence type="ECO:0000256" key="2">
    <source>
        <dbReference type="ARBA" id="ARBA00023015"/>
    </source>
</evidence>
<comment type="caution">
    <text evidence="7">The sequence shown here is derived from an EMBL/GenBank/DDBJ whole genome shotgun (WGS) entry which is preliminary data.</text>
</comment>
<gene>
    <name evidence="7" type="ORF">rosag_03980</name>
</gene>
<dbReference type="GO" id="GO:0016987">
    <property type="term" value="F:sigma factor activity"/>
    <property type="evidence" value="ECO:0007669"/>
    <property type="project" value="UniProtKB-KW"/>
</dbReference>
<evidence type="ECO:0000259" key="6">
    <source>
        <dbReference type="Pfam" id="PF07638"/>
    </source>
</evidence>
<protein>
    <submittedName>
        <fullName evidence="7">DNA-directed RNA polymerase sigma-70 factor</fullName>
    </submittedName>
</protein>
<dbReference type="InterPro" id="IPR011517">
    <property type="entry name" value="RNA_pol_sigma70_ECF-like"/>
</dbReference>
<keyword evidence="8" id="KW-1185">Reference proteome</keyword>
<dbReference type="RefSeq" id="WP_284348331.1">
    <property type="nucleotide sequence ID" value="NZ_BRXS01000001.1"/>
</dbReference>
<keyword evidence="4" id="KW-0804">Transcription</keyword>
<evidence type="ECO:0000313" key="7">
    <source>
        <dbReference type="EMBL" id="GLC23885.1"/>
    </source>
</evidence>
<dbReference type="InterPro" id="IPR013324">
    <property type="entry name" value="RNA_pol_sigma_r3/r4-like"/>
</dbReference>
<dbReference type="SUPFAM" id="SSF88659">
    <property type="entry name" value="Sigma3 and sigma4 domains of RNA polymerase sigma factors"/>
    <property type="match status" value="1"/>
</dbReference>
<keyword evidence="2" id="KW-0805">Transcription regulation</keyword>